<evidence type="ECO:0000256" key="7">
    <source>
        <dbReference type="ARBA" id="ARBA00023004"/>
    </source>
</evidence>
<dbReference type="InterPro" id="IPR050415">
    <property type="entry name" value="MRET"/>
</dbReference>
<dbReference type="InterPro" id="IPR008333">
    <property type="entry name" value="Cbr1-like_FAD-bd_dom"/>
</dbReference>
<dbReference type="EC" id="1.14.13.149" evidence="11"/>
<dbReference type="Gene3D" id="2.40.30.10">
    <property type="entry name" value="Translation factors"/>
    <property type="match status" value="1"/>
</dbReference>
<dbReference type="CDD" id="cd00207">
    <property type="entry name" value="fer2"/>
    <property type="match status" value="1"/>
</dbReference>
<dbReference type="PANTHER" id="PTHR47354">
    <property type="entry name" value="NADH OXIDOREDUCTASE HCR"/>
    <property type="match status" value="1"/>
</dbReference>
<keyword evidence="2" id="KW-0285">Flavoprotein</keyword>
<keyword evidence="12" id="KW-1185">Reference proteome</keyword>
<evidence type="ECO:0000256" key="2">
    <source>
        <dbReference type="ARBA" id="ARBA00022630"/>
    </source>
</evidence>
<evidence type="ECO:0000313" key="11">
    <source>
        <dbReference type="EMBL" id="MFC0563475.1"/>
    </source>
</evidence>
<evidence type="ECO:0000256" key="6">
    <source>
        <dbReference type="ARBA" id="ARBA00023002"/>
    </source>
</evidence>
<dbReference type="RefSeq" id="WP_377336001.1">
    <property type="nucleotide sequence ID" value="NZ_JBHLUE010000002.1"/>
</dbReference>
<evidence type="ECO:0000256" key="5">
    <source>
        <dbReference type="ARBA" id="ARBA00022827"/>
    </source>
</evidence>
<dbReference type="PROSITE" id="PS51085">
    <property type="entry name" value="2FE2S_FER_2"/>
    <property type="match status" value="1"/>
</dbReference>
<dbReference type="CDD" id="cd06214">
    <property type="entry name" value="PA_degradation_oxidoreductase_like"/>
    <property type="match status" value="1"/>
</dbReference>
<accession>A0ABV6NRS6</accession>
<evidence type="ECO:0000259" key="9">
    <source>
        <dbReference type="PROSITE" id="PS51085"/>
    </source>
</evidence>
<sequence>MTVTITRPVRRRPVFHPLPVAAVNRLTDDAVAISFAVPDELCETFAFRAGQHLTVRLVDPESGAEARRSYSICSTPAELTGHGRLRIGVKEIPGGVFSSYASAALRAGDAVDVLPPLGHFSTEFDAGRARHYGAVVAGSGVTPVLSLVATALAVEPASSFTVVYGNRYARSVMFAEELADLKDRYPARLHLVHVLSREPGESPLLSGRVDAERFARLLDTVLPGADIDEWFLCGPYGMVTDAQAVLAERGVPAQAVHTELFHVDEPPPPPRRAEDTAAGSEVTIVLDGRSSSFRMTRDERVLDAALKVRGELPYACKGGVCSTCKAKVVAGEVTMARNYALEPDEVAAGYVLTCQSSPVTDTLTVDYDA</sequence>
<evidence type="ECO:0000256" key="4">
    <source>
        <dbReference type="ARBA" id="ARBA00022723"/>
    </source>
</evidence>
<dbReference type="InterPro" id="IPR011884">
    <property type="entry name" value="PaaE"/>
</dbReference>
<dbReference type="SUPFAM" id="SSF52343">
    <property type="entry name" value="Ferredoxin reductase-like, C-terminal NADP-linked domain"/>
    <property type="match status" value="1"/>
</dbReference>
<dbReference type="InterPro" id="IPR006058">
    <property type="entry name" value="2Fe2S_fd_BS"/>
</dbReference>
<dbReference type="InterPro" id="IPR017927">
    <property type="entry name" value="FAD-bd_FR_type"/>
</dbReference>
<dbReference type="GO" id="GO:0097266">
    <property type="term" value="F:phenylacetyl-CoA 1,2-epoxidase activity"/>
    <property type="evidence" value="ECO:0007669"/>
    <property type="project" value="UniProtKB-EC"/>
</dbReference>
<dbReference type="Gene3D" id="3.10.20.30">
    <property type="match status" value="1"/>
</dbReference>
<dbReference type="SUPFAM" id="SSF63380">
    <property type="entry name" value="Riboflavin synthase domain-like"/>
    <property type="match status" value="1"/>
</dbReference>
<evidence type="ECO:0000256" key="1">
    <source>
        <dbReference type="ARBA" id="ARBA00001974"/>
    </source>
</evidence>
<feature type="domain" description="FAD-binding FR-type" evidence="10">
    <location>
        <begin position="13"/>
        <end position="123"/>
    </location>
</feature>
<dbReference type="Pfam" id="PF00970">
    <property type="entry name" value="FAD_binding_6"/>
    <property type="match status" value="1"/>
</dbReference>
<keyword evidence="4" id="KW-0479">Metal-binding</keyword>
<dbReference type="Pfam" id="PF00111">
    <property type="entry name" value="Fer2"/>
    <property type="match status" value="1"/>
</dbReference>
<keyword evidence="6 11" id="KW-0560">Oxidoreductase</keyword>
<evidence type="ECO:0000313" key="12">
    <source>
        <dbReference type="Proteomes" id="UP001589894"/>
    </source>
</evidence>
<comment type="caution">
    <text evidence="11">The sequence shown here is derived from an EMBL/GenBank/DDBJ whole genome shotgun (WGS) entry which is preliminary data.</text>
</comment>
<dbReference type="Proteomes" id="UP001589894">
    <property type="component" value="Unassembled WGS sequence"/>
</dbReference>
<feature type="domain" description="2Fe-2S ferredoxin-type" evidence="9">
    <location>
        <begin position="280"/>
        <end position="369"/>
    </location>
</feature>
<dbReference type="InterPro" id="IPR039261">
    <property type="entry name" value="FNR_nucleotide-bd"/>
</dbReference>
<evidence type="ECO:0000256" key="8">
    <source>
        <dbReference type="ARBA" id="ARBA00023014"/>
    </source>
</evidence>
<keyword evidence="8" id="KW-0411">Iron-sulfur</keyword>
<dbReference type="InterPro" id="IPR012675">
    <property type="entry name" value="Beta-grasp_dom_sf"/>
</dbReference>
<keyword evidence="7" id="KW-0408">Iron</keyword>
<evidence type="ECO:0000256" key="3">
    <source>
        <dbReference type="ARBA" id="ARBA00022714"/>
    </source>
</evidence>
<dbReference type="EMBL" id="JBHLUE010000002">
    <property type="protein sequence ID" value="MFC0563475.1"/>
    <property type="molecule type" value="Genomic_DNA"/>
</dbReference>
<dbReference type="Pfam" id="PF00175">
    <property type="entry name" value="NAD_binding_1"/>
    <property type="match status" value="1"/>
</dbReference>
<gene>
    <name evidence="11" type="primary">paaE</name>
    <name evidence="11" type="ORF">ACFFHU_04745</name>
</gene>
<dbReference type="PROSITE" id="PS00197">
    <property type="entry name" value="2FE2S_FER_1"/>
    <property type="match status" value="1"/>
</dbReference>
<dbReference type="NCBIfam" id="TIGR02160">
    <property type="entry name" value="PA_CoA_Oxy5"/>
    <property type="match status" value="1"/>
</dbReference>
<keyword evidence="5" id="KW-0274">FAD</keyword>
<keyword evidence="3" id="KW-0001">2Fe-2S</keyword>
<dbReference type="PANTHER" id="PTHR47354:SF8">
    <property type="entry name" value="1,2-PHENYLACETYL-COA EPOXIDASE, SUBUNIT E"/>
    <property type="match status" value="1"/>
</dbReference>
<dbReference type="SUPFAM" id="SSF54292">
    <property type="entry name" value="2Fe-2S ferredoxin-like"/>
    <property type="match status" value="1"/>
</dbReference>
<dbReference type="InterPro" id="IPR001433">
    <property type="entry name" value="OxRdtase_FAD/NAD-bd"/>
</dbReference>
<dbReference type="InterPro" id="IPR001041">
    <property type="entry name" value="2Fe-2S_ferredoxin-type"/>
</dbReference>
<protein>
    <submittedName>
        <fullName evidence="11">1,2-phenylacetyl-CoA epoxidase subunit PaaE</fullName>
        <ecNumber evidence="11">1.14.13.149</ecNumber>
    </submittedName>
</protein>
<evidence type="ECO:0000259" key="10">
    <source>
        <dbReference type="PROSITE" id="PS51384"/>
    </source>
</evidence>
<organism evidence="11 12">
    <name type="scientific">Plantactinospora siamensis</name>
    <dbReference type="NCBI Taxonomy" id="555372"/>
    <lineage>
        <taxon>Bacteria</taxon>
        <taxon>Bacillati</taxon>
        <taxon>Actinomycetota</taxon>
        <taxon>Actinomycetes</taxon>
        <taxon>Micromonosporales</taxon>
        <taxon>Micromonosporaceae</taxon>
        <taxon>Plantactinospora</taxon>
    </lineage>
</organism>
<dbReference type="InterPro" id="IPR036010">
    <property type="entry name" value="2Fe-2S_ferredoxin-like_sf"/>
</dbReference>
<reference evidence="11 12" key="1">
    <citation type="submission" date="2024-09" db="EMBL/GenBank/DDBJ databases">
        <authorList>
            <person name="Sun Q."/>
            <person name="Mori K."/>
        </authorList>
    </citation>
    <scope>NUCLEOTIDE SEQUENCE [LARGE SCALE GENOMIC DNA]</scope>
    <source>
        <strain evidence="11 12">TBRC 2205</strain>
    </source>
</reference>
<dbReference type="InterPro" id="IPR017938">
    <property type="entry name" value="Riboflavin_synthase-like_b-brl"/>
</dbReference>
<dbReference type="PROSITE" id="PS51384">
    <property type="entry name" value="FAD_FR"/>
    <property type="match status" value="1"/>
</dbReference>
<name>A0ABV6NRS6_9ACTN</name>
<proteinExistence type="predicted"/>
<comment type="cofactor">
    <cofactor evidence="1">
        <name>FAD</name>
        <dbReference type="ChEBI" id="CHEBI:57692"/>
    </cofactor>
</comment>
<dbReference type="Gene3D" id="3.40.50.80">
    <property type="entry name" value="Nucleotide-binding domain of ferredoxin-NADP reductase (FNR) module"/>
    <property type="match status" value="1"/>
</dbReference>
<dbReference type="PRINTS" id="PR00406">
    <property type="entry name" value="CYTB5RDTASE"/>
</dbReference>